<dbReference type="EMBL" id="MU007011">
    <property type="protein sequence ID" value="KAF2436144.1"/>
    <property type="molecule type" value="Genomic_DNA"/>
</dbReference>
<gene>
    <name evidence="1" type="ORF">EJ08DRAFT_655836</name>
</gene>
<dbReference type="Proteomes" id="UP000800235">
    <property type="component" value="Unassembled WGS sequence"/>
</dbReference>
<name>A0A9P4U2U8_9PEZI</name>
<comment type="caution">
    <text evidence="1">The sequence shown here is derived from an EMBL/GenBank/DDBJ whole genome shotgun (WGS) entry which is preliminary data.</text>
</comment>
<evidence type="ECO:0000313" key="2">
    <source>
        <dbReference type="Proteomes" id="UP000800235"/>
    </source>
</evidence>
<protein>
    <submittedName>
        <fullName evidence="1">Uncharacterized protein</fullName>
    </submittedName>
</protein>
<dbReference type="AlphaFoldDB" id="A0A9P4U2U8"/>
<keyword evidence="2" id="KW-1185">Reference proteome</keyword>
<proteinExistence type="predicted"/>
<accession>A0A9P4U2U8</accession>
<organism evidence="1 2">
    <name type="scientific">Tothia fuscella</name>
    <dbReference type="NCBI Taxonomy" id="1048955"/>
    <lineage>
        <taxon>Eukaryota</taxon>
        <taxon>Fungi</taxon>
        <taxon>Dikarya</taxon>
        <taxon>Ascomycota</taxon>
        <taxon>Pezizomycotina</taxon>
        <taxon>Dothideomycetes</taxon>
        <taxon>Pleosporomycetidae</taxon>
        <taxon>Venturiales</taxon>
        <taxon>Cylindrosympodiaceae</taxon>
        <taxon>Tothia</taxon>
    </lineage>
</organism>
<reference evidence="1" key="1">
    <citation type="journal article" date="2020" name="Stud. Mycol.">
        <title>101 Dothideomycetes genomes: a test case for predicting lifestyles and emergence of pathogens.</title>
        <authorList>
            <person name="Haridas S."/>
            <person name="Albert R."/>
            <person name="Binder M."/>
            <person name="Bloem J."/>
            <person name="Labutti K."/>
            <person name="Salamov A."/>
            <person name="Andreopoulos B."/>
            <person name="Baker S."/>
            <person name="Barry K."/>
            <person name="Bills G."/>
            <person name="Bluhm B."/>
            <person name="Cannon C."/>
            <person name="Castanera R."/>
            <person name="Culley D."/>
            <person name="Daum C."/>
            <person name="Ezra D."/>
            <person name="Gonzalez J."/>
            <person name="Henrissat B."/>
            <person name="Kuo A."/>
            <person name="Liang C."/>
            <person name="Lipzen A."/>
            <person name="Lutzoni F."/>
            <person name="Magnuson J."/>
            <person name="Mondo S."/>
            <person name="Nolan M."/>
            <person name="Ohm R."/>
            <person name="Pangilinan J."/>
            <person name="Park H.-J."/>
            <person name="Ramirez L."/>
            <person name="Alfaro M."/>
            <person name="Sun H."/>
            <person name="Tritt A."/>
            <person name="Yoshinaga Y."/>
            <person name="Zwiers L.-H."/>
            <person name="Turgeon B."/>
            <person name="Goodwin S."/>
            <person name="Spatafora J."/>
            <person name="Crous P."/>
            <person name="Grigoriev I."/>
        </authorList>
    </citation>
    <scope>NUCLEOTIDE SEQUENCE</scope>
    <source>
        <strain evidence="1">CBS 130266</strain>
    </source>
</reference>
<sequence>MSPSFLPTFRSRSKDSISISRPMPHIGTIHTVSMMQNVPSREIPGSGSVTGRISADTLNEQNSTITSPIPSTAFHPSHNRGISHFSWDSVGHNIQSNMIKLPVRTPSTPKPRSFRIEKPLSARPTSHQSGSTVTTTARDRLPVLMTRLSGLDSNSNTKEIVIAAGPIDSREKALVRGDLGLFQDVVEYGIEFPKLSISPEIEVVKSKKKGKGVVSRDFTRKLDFLIPSSYPRLEKNPDLRIPLHFGTRHFVEFQPHQNSRMFRESQKCKAEANSNIDACAVYAGLHCCPISSSGERRGEPHFHVIHLFPNGMAFIVNISRIVKLVIALYAFEHFPVRFFLQKRDEKKRHVKFVDQEVVDKVVTSLVDMMQQEFRN</sequence>
<evidence type="ECO:0000313" key="1">
    <source>
        <dbReference type="EMBL" id="KAF2436144.1"/>
    </source>
</evidence>